<accession>A0ABD4T3R3</accession>
<evidence type="ECO:0000256" key="2">
    <source>
        <dbReference type="SAM" id="SignalP"/>
    </source>
</evidence>
<keyword evidence="2" id="KW-0732">Signal</keyword>
<dbReference type="EMBL" id="JTHE03000061">
    <property type="protein sequence ID" value="MCM1983296.1"/>
    <property type="molecule type" value="Genomic_DNA"/>
</dbReference>
<feature type="region of interest" description="Disordered" evidence="1">
    <location>
        <begin position="47"/>
        <end position="74"/>
    </location>
</feature>
<dbReference type="RefSeq" id="WP_201277078.1">
    <property type="nucleotide sequence ID" value="NZ_JTHE03000061.1"/>
</dbReference>
<evidence type="ECO:0000313" key="3">
    <source>
        <dbReference type="EMBL" id="MCM1983296.1"/>
    </source>
</evidence>
<organism evidence="3 4">
    <name type="scientific">Lyngbya confervoides BDU141951</name>
    <dbReference type="NCBI Taxonomy" id="1574623"/>
    <lineage>
        <taxon>Bacteria</taxon>
        <taxon>Bacillati</taxon>
        <taxon>Cyanobacteriota</taxon>
        <taxon>Cyanophyceae</taxon>
        <taxon>Oscillatoriophycideae</taxon>
        <taxon>Oscillatoriales</taxon>
        <taxon>Microcoleaceae</taxon>
        <taxon>Lyngbya</taxon>
    </lineage>
</organism>
<protein>
    <recommendedName>
        <fullName evidence="5">Transporter</fullName>
    </recommendedName>
</protein>
<keyword evidence="4" id="KW-1185">Reference proteome</keyword>
<feature type="region of interest" description="Disordered" evidence="1">
    <location>
        <begin position="88"/>
        <end position="125"/>
    </location>
</feature>
<evidence type="ECO:0000313" key="4">
    <source>
        <dbReference type="Proteomes" id="UP000031561"/>
    </source>
</evidence>
<dbReference type="Proteomes" id="UP000031561">
    <property type="component" value="Unassembled WGS sequence"/>
</dbReference>
<name>A0ABD4T3R3_9CYAN</name>
<sequence length="355" mass="37689">MNRFGKYLLLSVASSLGLGWAELNTAGAQSLAQVPDPLTAISLIQSEAGDDPSIADSAPESSTPAIAPEAVDSPSPAVEQALVPLAQILDPPLDPPPPDEADTPGSRPRLKTQPDSGENPLYRPRADILLDQTPRYSPGISLLTPTAFGKRWRQYSVGIGFQERTRFTNQADGAVGIGLGAGDPQKFVGLDVGITFTDLSDPLDRGIVSFKLHRQIQNNLAIAVGVNDAISWGNGDIDGPSPYGVVSKIFVLKENPEAFLSRIAVSAGAGTGRYRSEFNIFNDNDNPNVFGSVAFRVLDPVNLITEWSGQDLSMGLSVRPIPKIPLVITPAVTDITGNAGDGWRFILGVGYSSQF</sequence>
<comment type="caution">
    <text evidence="3">The sequence shown here is derived from an EMBL/GenBank/DDBJ whole genome shotgun (WGS) entry which is preliminary data.</text>
</comment>
<feature type="signal peptide" evidence="2">
    <location>
        <begin position="1"/>
        <end position="21"/>
    </location>
</feature>
<dbReference type="AlphaFoldDB" id="A0ABD4T3R3"/>
<evidence type="ECO:0000256" key="1">
    <source>
        <dbReference type="SAM" id="MobiDB-lite"/>
    </source>
</evidence>
<feature type="chain" id="PRO_5044826897" description="Transporter" evidence="2">
    <location>
        <begin position="22"/>
        <end position="355"/>
    </location>
</feature>
<reference evidence="3 4" key="1">
    <citation type="journal article" date="2015" name="Genome Announc.">
        <title>Draft Genome Sequence of Filamentous Marine Cyanobacterium Lyngbya confervoides Strain BDU141951.</title>
        <authorList>
            <person name="Chandrababunaidu M.M."/>
            <person name="Sen D."/>
            <person name="Tripathy S."/>
        </authorList>
    </citation>
    <scope>NUCLEOTIDE SEQUENCE [LARGE SCALE GENOMIC DNA]</scope>
    <source>
        <strain evidence="3 4">BDU141951</strain>
    </source>
</reference>
<gene>
    <name evidence="3" type="ORF">QQ91_0010760</name>
</gene>
<proteinExistence type="predicted"/>
<evidence type="ECO:0008006" key="5">
    <source>
        <dbReference type="Google" id="ProtNLM"/>
    </source>
</evidence>